<dbReference type="EMBL" id="VOEI01000006">
    <property type="protein sequence ID" value="TWR24637.1"/>
    <property type="molecule type" value="Genomic_DNA"/>
</dbReference>
<dbReference type="OrthoDB" id="1491688at2"/>
<sequence length="384" mass="44214">MKRFAFTFLLYLSPLICYTLICEYYFFVDKETVGVDKVVQGQLKSKRETYYFRSFFNNSPSLYKLKMAQKKNADILIIGQSTVLQFRDVMFHPFESSFYNMGFSINNMNDLESLLHYIKTGKLHKPKLIILGLDVSLIKKTLYINPDNEILNPHCDEVSYPKYHAMASQLFIKAQLSKKTVDGLPNRHLGFGYLGERGTGFRRDGSMHYAGDIEKFIKDPVFRDPGNYKKLLDDKDYIFTEPYEIDQALLKRLLIDLKLLKQNGTEVTVFIPPISDDFYSYFATNKKFNAFFNDYLGIQSSLADDGIDVINFTTPKGIGLSDIYMLDGIHPGEVFTGRLLYEHIAKSKQKGLLSKVDTGYLKKLILSKTTIPLSFMRDTSVFSY</sequence>
<accession>A0A563TZ57</accession>
<evidence type="ECO:0000313" key="2">
    <source>
        <dbReference type="Proteomes" id="UP000318010"/>
    </source>
</evidence>
<gene>
    <name evidence="1" type="ORF">FPZ42_16210</name>
</gene>
<name>A0A563TZ57_9SPHI</name>
<keyword evidence="2" id="KW-1185">Reference proteome</keyword>
<proteinExistence type="predicted"/>
<evidence type="ECO:0000313" key="1">
    <source>
        <dbReference type="EMBL" id="TWR24637.1"/>
    </source>
</evidence>
<organism evidence="1 2">
    <name type="scientific">Mucilaginibacter achroorhodeus</name>
    <dbReference type="NCBI Taxonomy" id="2599294"/>
    <lineage>
        <taxon>Bacteria</taxon>
        <taxon>Pseudomonadati</taxon>
        <taxon>Bacteroidota</taxon>
        <taxon>Sphingobacteriia</taxon>
        <taxon>Sphingobacteriales</taxon>
        <taxon>Sphingobacteriaceae</taxon>
        <taxon>Mucilaginibacter</taxon>
    </lineage>
</organism>
<dbReference type="Proteomes" id="UP000318010">
    <property type="component" value="Unassembled WGS sequence"/>
</dbReference>
<protein>
    <submittedName>
        <fullName evidence="1">Uncharacterized protein</fullName>
    </submittedName>
</protein>
<comment type="caution">
    <text evidence="1">The sequence shown here is derived from an EMBL/GenBank/DDBJ whole genome shotgun (WGS) entry which is preliminary data.</text>
</comment>
<dbReference type="RefSeq" id="WP_146272897.1">
    <property type="nucleotide sequence ID" value="NZ_VOEI01000006.1"/>
</dbReference>
<dbReference type="SUPFAM" id="SSF52266">
    <property type="entry name" value="SGNH hydrolase"/>
    <property type="match status" value="1"/>
</dbReference>
<dbReference type="AlphaFoldDB" id="A0A563TZ57"/>
<reference evidence="1 2" key="1">
    <citation type="submission" date="2019-07" db="EMBL/GenBank/DDBJ databases">
        <authorList>
            <person name="Kim J."/>
        </authorList>
    </citation>
    <scope>NUCLEOTIDE SEQUENCE [LARGE SCALE GENOMIC DNA]</scope>
    <source>
        <strain evidence="1 2">MJ1a</strain>
    </source>
</reference>